<keyword evidence="5 11" id="KW-0808">Transferase</keyword>
<comment type="function">
    <text evidence="11">Catalyzes the reversible conversion of 3-phosphohydroxypyruvate to phosphoserine and of 3-hydroxy-2-oxo-4-phosphonooxybutanoate to phosphohydroxythreonine.</text>
</comment>
<dbReference type="RefSeq" id="WP_212593211.1">
    <property type="nucleotide sequence ID" value="NZ_JAAIKR010000002.1"/>
</dbReference>
<evidence type="ECO:0000256" key="9">
    <source>
        <dbReference type="ARBA" id="ARBA00047630"/>
    </source>
</evidence>
<accession>A0ABS5HZK9</accession>
<dbReference type="GO" id="GO:0004648">
    <property type="term" value="F:O-phospho-L-serine:2-oxoglutarate aminotransferase activity"/>
    <property type="evidence" value="ECO:0007669"/>
    <property type="project" value="UniProtKB-EC"/>
</dbReference>
<keyword evidence="7 11" id="KW-0664">Pyridoxine biosynthesis</keyword>
<comment type="catalytic activity">
    <reaction evidence="10 11">
        <text>O-phospho-L-serine + 2-oxoglutarate = 3-phosphooxypyruvate + L-glutamate</text>
        <dbReference type="Rhea" id="RHEA:14329"/>
        <dbReference type="ChEBI" id="CHEBI:16810"/>
        <dbReference type="ChEBI" id="CHEBI:18110"/>
        <dbReference type="ChEBI" id="CHEBI:29985"/>
        <dbReference type="ChEBI" id="CHEBI:57524"/>
        <dbReference type="EC" id="2.6.1.52"/>
    </reaction>
</comment>
<dbReference type="HAMAP" id="MF_00160">
    <property type="entry name" value="SerC_aminotrans_5"/>
    <property type="match status" value="1"/>
</dbReference>
<dbReference type="Gene3D" id="3.90.1150.10">
    <property type="entry name" value="Aspartate Aminotransferase, domain 1"/>
    <property type="match status" value="1"/>
</dbReference>
<evidence type="ECO:0000313" key="13">
    <source>
        <dbReference type="EMBL" id="MBR9727224.1"/>
    </source>
</evidence>
<sequence>MTTTYNFCAGPAMLPADVMLKAQKELINWNGLGTSVMEVSHRSKEFIALAEQAEADLRQLMHIPDNYKVLFMHGGGRAQFSNIVNNFLGDNGRALYLTSGQWSRAAVKEAKLLVGEEAIDELTIVNQDDGVKVVTLPKLIGDKNDYRFVHYCPNETVDGIEIFENLTSPWPVIADMSSTIMSREIDVSQFAVIYAGAQKNIGPSGLSLVIVHEDMLSLPSLAQSSVMDYRVAAANGSMFNTPPTFAWYLAAEVFKWLTALGGVKAIAQINCQKAQLLYQCIDENDFYVNTVAVSNRSKMNVTFQLNDDALNSKFLAQAQANGLVALKGHRVVGGMRASIYNAMPLSGVEALVTFMNAFAKQHSA</sequence>
<feature type="domain" description="Aminotransferase class V" evidence="12">
    <location>
        <begin position="5"/>
        <end position="351"/>
    </location>
</feature>
<dbReference type="Gene3D" id="3.40.640.10">
    <property type="entry name" value="Type I PLP-dependent aspartate aminotransferase-like (Major domain)"/>
    <property type="match status" value="1"/>
</dbReference>
<dbReference type="Proteomes" id="UP000811844">
    <property type="component" value="Unassembled WGS sequence"/>
</dbReference>
<feature type="binding site" evidence="11">
    <location>
        <position position="198"/>
    </location>
    <ligand>
        <name>pyridoxal 5'-phosphate</name>
        <dbReference type="ChEBI" id="CHEBI:597326"/>
    </ligand>
</feature>
<evidence type="ECO:0000256" key="2">
    <source>
        <dbReference type="ARBA" id="ARBA00006904"/>
    </source>
</evidence>
<dbReference type="InterPro" id="IPR000192">
    <property type="entry name" value="Aminotrans_V_dom"/>
</dbReference>
<comment type="subunit">
    <text evidence="11">Homodimer.</text>
</comment>
<feature type="binding site" evidence="11">
    <location>
        <position position="42"/>
    </location>
    <ligand>
        <name>L-glutamate</name>
        <dbReference type="ChEBI" id="CHEBI:29985"/>
    </ligand>
</feature>
<dbReference type="InterPro" id="IPR015421">
    <property type="entry name" value="PyrdxlP-dep_Trfase_major"/>
</dbReference>
<dbReference type="PANTHER" id="PTHR43247:SF1">
    <property type="entry name" value="PHOSPHOSERINE AMINOTRANSFERASE"/>
    <property type="match status" value="1"/>
</dbReference>
<comment type="pathway">
    <text evidence="1 11">Amino-acid biosynthesis; L-serine biosynthesis; L-serine from 3-phospho-D-glycerate: step 2/3.</text>
</comment>
<evidence type="ECO:0000256" key="4">
    <source>
        <dbReference type="ARBA" id="ARBA00022605"/>
    </source>
</evidence>
<keyword evidence="11" id="KW-0963">Cytoplasm</keyword>
<dbReference type="InterPro" id="IPR015424">
    <property type="entry name" value="PyrdxlP-dep_Trfase"/>
</dbReference>
<comment type="similarity">
    <text evidence="2 11">Belongs to the class-V pyridoxal-phosphate-dependent aminotransferase family. SerC subfamily.</text>
</comment>
<comment type="cofactor">
    <cofactor evidence="11">
        <name>pyridoxal 5'-phosphate</name>
        <dbReference type="ChEBI" id="CHEBI:597326"/>
    </cofactor>
    <text evidence="11">Binds 1 pyridoxal phosphate per subunit.</text>
</comment>
<comment type="catalytic activity">
    <reaction evidence="9 11">
        <text>4-(phosphooxy)-L-threonine + 2-oxoglutarate = (R)-3-hydroxy-2-oxo-4-phosphooxybutanoate + L-glutamate</text>
        <dbReference type="Rhea" id="RHEA:16573"/>
        <dbReference type="ChEBI" id="CHEBI:16810"/>
        <dbReference type="ChEBI" id="CHEBI:29985"/>
        <dbReference type="ChEBI" id="CHEBI:58452"/>
        <dbReference type="ChEBI" id="CHEBI:58538"/>
        <dbReference type="EC" id="2.6.1.52"/>
    </reaction>
</comment>
<comment type="caution">
    <text evidence="11">Lacks conserved residue(s) required for the propagation of feature annotation.</text>
</comment>
<dbReference type="PIRSF" id="PIRSF000525">
    <property type="entry name" value="SerC"/>
    <property type="match status" value="1"/>
</dbReference>
<feature type="binding site" evidence="11">
    <location>
        <position position="156"/>
    </location>
    <ligand>
        <name>pyridoxal 5'-phosphate</name>
        <dbReference type="ChEBI" id="CHEBI:597326"/>
    </ligand>
</feature>
<evidence type="ECO:0000313" key="14">
    <source>
        <dbReference type="Proteomes" id="UP000811844"/>
    </source>
</evidence>
<gene>
    <name evidence="11 13" type="primary">serC</name>
    <name evidence="13" type="ORF">G3R48_04330</name>
</gene>
<reference evidence="13 14" key="1">
    <citation type="submission" date="2020-02" db="EMBL/GenBank/DDBJ databases">
        <title>Shewanella WXL01 sp. nov., a marine bacterium isolated from green algae in Luhuitou Fringing Reef (Northern South China Sea).</title>
        <authorList>
            <person name="Wang X."/>
        </authorList>
    </citation>
    <scope>NUCLEOTIDE SEQUENCE [LARGE SCALE GENOMIC DNA]</scope>
    <source>
        <strain evidence="13 14">MCCC 1A01895</strain>
    </source>
</reference>
<keyword evidence="6 11" id="KW-0663">Pyridoxal phosphate</keyword>
<dbReference type="NCBIfam" id="NF003764">
    <property type="entry name" value="PRK05355.1"/>
    <property type="match status" value="1"/>
</dbReference>
<feature type="binding site" evidence="11">
    <location>
        <position position="175"/>
    </location>
    <ligand>
        <name>pyridoxal 5'-phosphate</name>
        <dbReference type="ChEBI" id="CHEBI:597326"/>
    </ligand>
</feature>
<dbReference type="SUPFAM" id="SSF53383">
    <property type="entry name" value="PLP-dependent transferases"/>
    <property type="match status" value="1"/>
</dbReference>
<comment type="pathway">
    <text evidence="11">Cofactor biosynthesis; pyridoxine 5'-phosphate biosynthesis; pyridoxine 5'-phosphate from D-erythrose 4-phosphate: step 3/5.</text>
</comment>
<organism evidence="13 14">
    <name type="scientific">Shewanella intestini</name>
    <dbReference type="NCBI Taxonomy" id="2017544"/>
    <lineage>
        <taxon>Bacteria</taxon>
        <taxon>Pseudomonadati</taxon>
        <taxon>Pseudomonadota</taxon>
        <taxon>Gammaproteobacteria</taxon>
        <taxon>Alteromonadales</taxon>
        <taxon>Shewanellaceae</taxon>
        <taxon>Shewanella</taxon>
    </lineage>
</organism>
<dbReference type="InterPro" id="IPR015422">
    <property type="entry name" value="PyrdxlP-dep_Trfase_small"/>
</dbReference>
<proteinExistence type="inferred from homology"/>
<dbReference type="EMBL" id="JAAIKR010000002">
    <property type="protein sequence ID" value="MBR9727224.1"/>
    <property type="molecule type" value="Genomic_DNA"/>
</dbReference>
<keyword evidence="3 11" id="KW-0032">Aminotransferase</keyword>
<evidence type="ECO:0000256" key="1">
    <source>
        <dbReference type="ARBA" id="ARBA00005099"/>
    </source>
</evidence>
<evidence type="ECO:0000256" key="3">
    <source>
        <dbReference type="ARBA" id="ARBA00022576"/>
    </source>
</evidence>
<keyword evidence="4 11" id="KW-0028">Amino-acid biosynthesis</keyword>
<protein>
    <recommendedName>
        <fullName evidence="11">Phosphoserine aminotransferase</fullName>
        <ecNumber evidence="11">2.6.1.52</ecNumber>
    </recommendedName>
    <alternativeName>
        <fullName evidence="11">Phosphohydroxythreonine aminotransferase</fullName>
        <shortName evidence="11">PSAT</shortName>
    </alternativeName>
</protein>
<keyword evidence="14" id="KW-1185">Reference proteome</keyword>
<comment type="caution">
    <text evidence="13">The sequence shown here is derived from an EMBL/GenBank/DDBJ whole genome shotgun (WGS) entry which is preliminary data.</text>
</comment>
<evidence type="ECO:0000256" key="5">
    <source>
        <dbReference type="ARBA" id="ARBA00022679"/>
    </source>
</evidence>
<evidence type="ECO:0000259" key="12">
    <source>
        <dbReference type="Pfam" id="PF00266"/>
    </source>
</evidence>
<dbReference type="EC" id="2.6.1.52" evidence="11"/>
<evidence type="ECO:0000256" key="10">
    <source>
        <dbReference type="ARBA" id="ARBA00049007"/>
    </source>
</evidence>
<evidence type="ECO:0000256" key="6">
    <source>
        <dbReference type="ARBA" id="ARBA00022898"/>
    </source>
</evidence>
<dbReference type="PANTHER" id="PTHR43247">
    <property type="entry name" value="PHOSPHOSERINE AMINOTRANSFERASE"/>
    <property type="match status" value="1"/>
</dbReference>
<name>A0ABS5HZK9_9GAMM</name>
<feature type="modified residue" description="N6-(pyridoxal phosphate)lysine" evidence="11">
    <location>
        <position position="199"/>
    </location>
</feature>
<comment type="subcellular location">
    <subcellularLocation>
        <location evidence="11">Cytoplasm</location>
    </subcellularLocation>
</comment>
<dbReference type="Pfam" id="PF00266">
    <property type="entry name" value="Aminotran_5"/>
    <property type="match status" value="1"/>
</dbReference>
<evidence type="ECO:0000256" key="7">
    <source>
        <dbReference type="ARBA" id="ARBA00023096"/>
    </source>
</evidence>
<evidence type="ECO:0000256" key="8">
    <source>
        <dbReference type="ARBA" id="ARBA00023299"/>
    </source>
</evidence>
<feature type="binding site" evidence="11">
    <location>
        <begin position="240"/>
        <end position="241"/>
    </location>
    <ligand>
        <name>pyridoxal 5'-phosphate</name>
        <dbReference type="ChEBI" id="CHEBI:597326"/>
    </ligand>
</feature>
<dbReference type="NCBIfam" id="TIGR01364">
    <property type="entry name" value="serC_1"/>
    <property type="match status" value="1"/>
</dbReference>
<dbReference type="InterPro" id="IPR022278">
    <property type="entry name" value="Pser_aminoTfrase"/>
</dbReference>
<evidence type="ECO:0000256" key="11">
    <source>
        <dbReference type="HAMAP-Rule" id="MF_00160"/>
    </source>
</evidence>
<feature type="binding site" evidence="11">
    <location>
        <position position="102"/>
    </location>
    <ligand>
        <name>pyridoxal 5'-phosphate</name>
        <dbReference type="ChEBI" id="CHEBI:597326"/>
    </ligand>
</feature>
<keyword evidence="8 11" id="KW-0718">Serine biosynthesis</keyword>
<feature type="binding site" evidence="11">
    <location>
        <begin position="76"/>
        <end position="77"/>
    </location>
    <ligand>
        <name>pyridoxal 5'-phosphate</name>
        <dbReference type="ChEBI" id="CHEBI:597326"/>
    </ligand>
</feature>